<accession>A0A3L8P3R4</accession>
<dbReference type="Proteomes" id="UP000281708">
    <property type="component" value="Unassembled WGS sequence"/>
</dbReference>
<gene>
    <name evidence="5" type="ORF">D9V37_07005</name>
</gene>
<keyword evidence="3" id="KW-0949">S-adenosyl-L-methionine</keyword>
<dbReference type="InterPro" id="IPR029032">
    <property type="entry name" value="AhpD-like"/>
</dbReference>
<sequence length="468" mass="50299">MIAGMEQWETVDAGWGRLAADFATFSEPSNVREYLSLHRAVGLEAGDSVLDLACGAGLALELASLRGADVAGIDASPRLVAIARDRNPDGDLRVGDMNHLPWPEASFDVVTSFRGVWATTPDALTEALRVLRPGGRFAMTVWGHIKASPGAWSLAPFALAAAPTVSNQAAMNQMGRPGVGERLLVEAGFADVERISIPFAWEFADPEAYARALASTGPAYEAIGEVGAEEFHRRCVELASERVREGLPLRAEIDVAGFTARRRLDLPESYDDAFTGSFLSAYPPNETAEQMRREDLDDDGYVSTVTKLWARMPGAFDQLFALQRSAAAFGGLSLRHRGVLTTATAATLGDSACAYAWGGKLAGWAEDPQVPASVLRGDDEALTAQERVLARWARQVVGDPNSTTETDLEALRAAGFDDDQIFAATLFVVLRLAFSTFNDALGLRLDRAVVEALPAVVRDAVTWGRESV</sequence>
<feature type="domain" description="Methyltransferase type 11" evidence="4">
    <location>
        <begin position="50"/>
        <end position="138"/>
    </location>
</feature>
<dbReference type="Gene3D" id="3.40.50.150">
    <property type="entry name" value="Vaccinia Virus protein VP39"/>
    <property type="match status" value="1"/>
</dbReference>
<reference evidence="5 6" key="1">
    <citation type="submission" date="2018-10" db="EMBL/GenBank/DDBJ databases">
        <title>Marmoricola sp. 4Q3S-7 whole genome shotgun sequence.</title>
        <authorList>
            <person name="Li F."/>
        </authorList>
    </citation>
    <scope>NUCLEOTIDE SEQUENCE [LARGE SCALE GENOMIC DNA]</scope>
    <source>
        <strain evidence="5 6">4Q3S-7</strain>
    </source>
</reference>
<dbReference type="EMBL" id="RDBE01000006">
    <property type="protein sequence ID" value="RLV49662.1"/>
    <property type="molecule type" value="Genomic_DNA"/>
</dbReference>
<evidence type="ECO:0000313" key="5">
    <source>
        <dbReference type="EMBL" id="RLV49662.1"/>
    </source>
</evidence>
<evidence type="ECO:0000256" key="3">
    <source>
        <dbReference type="ARBA" id="ARBA00022691"/>
    </source>
</evidence>
<dbReference type="PANTHER" id="PTHR43464">
    <property type="entry name" value="METHYLTRANSFERASE"/>
    <property type="match status" value="1"/>
</dbReference>
<protein>
    <submittedName>
        <fullName evidence="5">Methyltransferase domain-containing protein</fullName>
    </submittedName>
</protein>
<dbReference type="AlphaFoldDB" id="A0A3L8P3R4"/>
<dbReference type="SUPFAM" id="SSF69118">
    <property type="entry name" value="AhpD-like"/>
    <property type="match status" value="1"/>
</dbReference>
<keyword evidence="2 5" id="KW-0808">Transferase</keyword>
<dbReference type="InterPro" id="IPR029063">
    <property type="entry name" value="SAM-dependent_MTases_sf"/>
</dbReference>
<dbReference type="SUPFAM" id="SSF53335">
    <property type="entry name" value="S-adenosyl-L-methionine-dependent methyltransferases"/>
    <property type="match status" value="1"/>
</dbReference>
<proteinExistence type="predicted"/>
<dbReference type="Gene3D" id="1.20.1290.10">
    <property type="entry name" value="AhpD-like"/>
    <property type="match status" value="1"/>
</dbReference>
<dbReference type="Pfam" id="PF08241">
    <property type="entry name" value="Methyltransf_11"/>
    <property type="match status" value="1"/>
</dbReference>
<keyword evidence="1 5" id="KW-0489">Methyltransferase</keyword>
<keyword evidence="6" id="KW-1185">Reference proteome</keyword>
<evidence type="ECO:0000256" key="2">
    <source>
        <dbReference type="ARBA" id="ARBA00022679"/>
    </source>
</evidence>
<dbReference type="GO" id="GO:0008757">
    <property type="term" value="F:S-adenosylmethionine-dependent methyltransferase activity"/>
    <property type="evidence" value="ECO:0007669"/>
    <property type="project" value="InterPro"/>
</dbReference>
<evidence type="ECO:0000256" key="1">
    <source>
        <dbReference type="ARBA" id="ARBA00022603"/>
    </source>
</evidence>
<name>A0A3L8P3R4_9ACTN</name>
<evidence type="ECO:0000259" key="4">
    <source>
        <dbReference type="Pfam" id="PF08241"/>
    </source>
</evidence>
<dbReference type="PANTHER" id="PTHR43464:SF19">
    <property type="entry name" value="UBIQUINONE BIOSYNTHESIS O-METHYLTRANSFERASE, MITOCHONDRIAL"/>
    <property type="match status" value="1"/>
</dbReference>
<dbReference type="InterPro" id="IPR013216">
    <property type="entry name" value="Methyltransf_11"/>
</dbReference>
<dbReference type="CDD" id="cd02440">
    <property type="entry name" value="AdoMet_MTases"/>
    <property type="match status" value="1"/>
</dbReference>
<organism evidence="5 6">
    <name type="scientific">Nocardioides mangrovicus</name>
    <dbReference type="NCBI Taxonomy" id="2478913"/>
    <lineage>
        <taxon>Bacteria</taxon>
        <taxon>Bacillati</taxon>
        <taxon>Actinomycetota</taxon>
        <taxon>Actinomycetes</taxon>
        <taxon>Propionibacteriales</taxon>
        <taxon>Nocardioidaceae</taxon>
        <taxon>Nocardioides</taxon>
    </lineage>
</organism>
<comment type="caution">
    <text evidence="5">The sequence shown here is derived from an EMBL/GenBank/DDBJ whole genome shotgun (WGS) entry which is preliminary data.</text>
</comment>
<dbReference type="GO" id="GO:0032259">
    <property type="term" value="P:methylation"/>
    <property type="evidence" value="ECO:0007669"/>
    <property type="project" value="UniProtKB-KW"/>
</dbReference>
<evidence type="ECO:0000313" key="6">
    <source>
        <dbReference type="Proteomes" id="UP000281708"/>
    </source>
</evidence>